<evidence type="ECO:0000259" key="6">
    <source>
        <dbReference type="PROSITE" id="PS51834"/>
    </source>
</evidence>
<dbReference type="InterPro" id="IPR037521">
    <property type="entry name" value="FLCN/SMCR8_DENN"/>
</dbReference>
<accession>A0A067RDZ6</accession>
<feature type="domain" description="UDENN FLCN/SMCR8-type" evidence="6">
    <location>
        <begin position="45"/>
        <end position="687"/>
    </location>
</feature>
<sequence length="694" mass="77601">MAAIFADAAVFGFKGLSKGTTTLSVYEEKSMPLATETWDNLRPQDPCPCTQQDFIIFAEFSEVMGPVPLLTIPLNAEEVTGIEINNFIMRIMSVDYQVNPSKSVFCEDAQVLQMCVMPGLHAYVHYLTLHDPVARGFVRPLCLAYVTADQYKLSQIFQKLRKEFLHVTQIVKHDNRLWFREEILSTLHCIKERQNEYLYWKKKEEDGYVLSCEQQQILERTNMDQLVQQSTDYAHMLHAIGPLLKADAGVTDAILGRWKCGFAQANKVDIILSALSTGSYQGGSENCLKGVLALSPWGLSAALWNLIILLRHHCECRLKQNCKTFSAEDNQVVIKDSVEEALCDSEYLQLINNLTQPLDLSTGKTLSQPGGSSSNYDIQDSVDVLEANFMSGGNEVASSYHSVPESLSDMLAGVRIAGTDGEGEVNRAEEVFPGLNLCDPDSINDYSSNDSFLDISETSSLSSENWISASPEQMENKKAHCLWSCQKSGSGILKFFQTYEKVAHHLLYSLLIGRTVVLVGNNSSEHKALQIMNILSPYVPLMPGQEVKILRWHCGILVPSHISSYHMIGVCIPERLSVHDMISSKDKNSVTILDVFSKQLFGPAYSGHMLGSLQCTPQHMPSDQSLLLFLQTIAASLNEKLFMYQTLMKMKPLSRKTRSRHSHDILRDIGLDGCDAEIVRHLSKVGSIDWRPLQ</sequence>
<reference evidence="7 8" key="1">
    <citation type="journal article" date="2014" name="Nat. Commun.">
        <title>Molecular traces of alternative social organization in a termite genome.</title>
        <authorList>
            <person name="Terrapon N."/>
            <person name="Li C."/>
            <person name="Robertson H.M."/>
            <person name="Ji L."/>
            <person name="Meng X."/>
            <person name="Booth W."/>
            <person name="Chen Z."/>
            <person name="Childers C.P."/>
            <person name="Glastad K.M."/>
            <person name="Gokhale K."/>
            <person name="Gowin J."/>
            <person name="Gronenberg W."/>
            <person name="Hermansen R.A."/>
            <person name="Hu H."/>
            <person name="Hunt B.G."/>
            <person name="Huylmans A.K."/>
            <person name="Khalil S.M."/>
            <person name="Mitchell R.D."/>
            <person name="Munoz-Torres M.C."/>
            <person name="Mustard J.A."/>
            <person name="Pan H."/>
            <person name="Reese J.T."/>
            <person name="Scharf M.E."/>
            <person name="Sun F."/>
            <person name="Vogel H."/>
            <person name="Xiao J."/>
            <person name="Yang W."/>
            <person name="Yang Z."/>
            <person name="Yang Z."/>
            <person name="Zhou J."/>
            <person name="Zhu J."/>
            <person name="Brent C.S."/>
            <person name="Elsik C.G."/>
            <person name="Goodisman M.A."/>
            <person name="Liberles D.A."/>
            <person name="Roe R.M."/>
            <person name="Vargo E.L."/>
            <person name="Vilcinskas A."/>
            <person name="Wang J."/>
            <person name="Bornberg-Bauer E."/>
            <person name="Korb J."/>
            <person name="Zhang G."/>
            <person name="Liebig J."/>
        </authorList>
    </citation>
    <scope>NUCLEOTIDE SEQUENCE [LARGE SCALE GENOMIC DNA]</scope>
    <source>
        <tissue evidence="7">Whole organism</tissue>
    </source>
</reference>
<dbReference type="OMA" id="MSTDYQV"/>
<proteinExistence type="inferred from homology"/>
<evidence type="ECO:0000313" key="8">
    <source>
        <dbReference type="Proteomes" id="UP000027135"/>
    </source>
</evidence>
<comment type="subcellular location">
    <subcellularLocation>
        <location evidence="1">Cytoplasm</location>
    </subcellularLocation>
</comment>
<dbReference type="STRING" id="136037.A0A067RDZ6"/>
<dbReference type="AlphaFoldDB" id="A0A067RDZ6"/>
<evidence type="ECO:0000313" key="7">
    <source>
        <dbReference type="EMBL" id="KDR18240.1"/>
    </source>
</evidence>
<dbReference type="InParanoid" id="A0A067RDZ6"/>
<protein>
    <submittedName>
        <fullName evidence="7">Smith-Magenis syndrome chromosomal region candidate gene 8-B protein-like protein</fullName>
    </submittedName>
</protein>
<name>A0A067RDZ6_ZOONE</name>
<dbReference type="Proteomes" id="UP000027135">
    <property type="component" value="Unassembled WGS sequence"/>
</dbReference>
<dbReference type="GO" id="GO:0006914">
    <property type="term" value="P:autophagy"/>
    <property type="evidence" value="ECO:0007669"/>
    <property type="project" value="UniProtKB-KW"/>
</dbReference>
<gene>
    <name evidence="7" type="ORF">L798_06991</name>
</gene>
<keyword evidence="8" id="KW-1185">Reference proteome</keyword>
<dbReference type="GO" id="GO:0032045">
    <property type="term" value="C:guanyl-nucleotide exchange factor complex"/>
    <property type="evidence" value="ECO:0007669"/>
    <property type="project" value="TreeGrafter"/>
</dbReference>
<dbReference type="GO" id="GO:0005737">
    <property type="term" value="C:cytoplasm"/>
    <property type="evidence" value="ECO:0007669"/>
    <property type="project" value="UniProtKB-SubCell"/>
</dbReference>
<evidence type="ECO:0000256" key="1">
    <source>
        <dbReference type="ARBA" id="ARBA00004496"/>
    </source>
</evidence>
<dbReference type="eggNOG" id="ENOG502RF2Q">
    <property type="taxonomic scope" value="Eukaryota"/>
</dbReference>
<dbReference type="PANTHER" id="PTHR31334:SF1">
    <property type="entry name" value="GUANINE NUCLEOTIDE EXCHANGE PROTEIN SMCR8"/>
    <property type="match status" value="1"/>
</dbReference>
<dbReference type="PANTHER" id="PTHR31334">
    <property type="entry name" value="SMITH-MAGENIS SYNDROME REGION GENE 8 PROTEIN"/>
    <property type="match status" value="1"/>
</dbReference>
<comment type="similarity">
    <text evidence="5">Belongs to the SMCR8 family.</text>
</comment>
<evidence type="ECO:0000256" key="5">
    <source>
        <dbReference type="ARBA" id="ARBA00038137"/>
    </source>
</evidence>
<evidence type="ECO:0000256" key="2">
    <source>
        <dbReference type="ARBA" id="ARBA00022490"/>
    </source>
</evidence>
<keyword evidence="2" id="KW-0963">Cytoplasm</keyword>
<evidence type="ECO:0000256" key="3">
    <source>
        <dbReference type="ARBA" id="ARBA00022658"/>
    </source>
</evidence>
<keyword evidence="4" id="KW-0072">Autophagy</keyword>
<dbReference type="OrthoDB" id="2289278at2759"/>
<evidence type="ECO:0000256" key="4">
    <source>
        <dbReference type="ARBA" id="ARBA00023006"/>
    </source>
</evidence>
<organism evidence="7 8">
    <name type="scientific">Zootermopsis nevadensis</name>
    <name type="common">Dampwood termite</name>
    <dbReference type="NCBI Taxonomy" id="136037"/>
    <lineage>
        <taxon>Eukaryota</taxon>
        <taxon>Metazoa</taxon>
        <taxon>Ecdysozoa</taxon>
        <taxon>Arthropoda</taxon>
        <taxon>Hexapoda</taxon>
        <taxon>Insecta</taxon>
        <taxon>Pterygota</taxon>
        <taxon>Neoptera</taxon>
        <taxon>Polyneoptera</taxon>
        <taxon>Dictyoptera</taxon>
        <taxon>Blattodea</taxon>
        <taxon>Blattoidea</taxon>
        <taxon>Termitoidae</taxon>
        <taxon>Termopsidae</taxon>
        <taxon>Zootermopsis</taxon>
    </lineage>
</organism>
<dbReference type="EMBL" id="KK852699">
    <property type="protein sequence ID" value="KDR18240.1"/>
    <property type="molecule type" value="Genomic_DNA"/>
</dbReference>
<dbReference type="PROSITE" id="PS51834">
    <property type="entry name" value="DENN_FLCN_SMCR8"/>
    <property type="match status" value="1"/>
</dbReference>
<keyword evidence="3" id="KW-0344">Guanine-nucleotide releasing factor</keyword>
<dbReference type="GO" id="GO:0005085">
    <property type="term" value="F:guanyl-nucleotide exchange factor activity"/>
    <property type="evidence" value="ECO:0007669"/>
    <property type="project" value="UniProtKB-KW"/>
</dbReference>